<feature type="compositionally biased region" description="Pro residues" evidence="1">
    <location>
        <begin position="169"/>
        <end position="178"/>
    </location>
</feature>
<dbReference type="PANTHER" id="PTHR46940">
    <property type="entry name" value="NKAP DOMAIN-CONTAINING 1"/>
    <property type="match status" value="1"/>
</dbReference>
<feature type="compositionally biased region" description="Basic and acidic residues" evidence="1">
    <location>
        <begin position="227"/>
        <end position="241"/>
    </location>
</feature>
<dbReference type="Proteomes" id="UP001153620">
    <property type="component" value="Chromosome 2"/>
</dbReference>
<organism evidence="2 3">
    <name type="scientific">Chironomus riparius</name>
    <dbReference type="NCBI Taxonomy" id="315576"/>
    <lineage>
        <taxon>Eukaryota</taxon>
        <taxon>Metazoa</taxon>
        <taxon>Ecdysozoa</taxon>
        <taxon>Arthropoda</taxon>
        <taxon>Hexapoda</taxon>
        <taxon>Insecta</taxon>
        <taxon>Pterygota</taxon>
        <taxon>Neoptera</taxon>
        <taxon>Endopterygota</taxon>
        <taxon>Diptera</taxon>
        <taxon>Nematocera</taxon>
        <taxon>Chironomoidea</taxon>
        <taxon>Chironomidae</taxon>
        <taxon>Chironominae</taxon>
        <taxon>Chironomus</taxon>
    </lineage>
</organism>
<sequence length="462" mass="54553">MSARRRSPFDGPERIDRIKGNMRMDRKPNATRISAFPYKSDPSHPYGKRKEIDNVMKKARQQPANEYWDKKLLEAEEKDPGRWKHSGYKKMYVNGVRRSRSPGGPGGLIRKTPPQRHMQQIPNYPIRRRIPTPEKYRPKSPPLRYARKSPPQPRNDLKPKEIPYRPKRPMSPPPPPKARTPSISSCSDSQCSGCSSDDDDRRIIDKRHRTMSRHGPINRMRPMSPEEVEHITKKKVKEVSPKRRHLKRPASPEIEKARREIASPILRKKDKSDKARTRIKIEGEKRRRRSPSSGSDDSTSSGGTFSALTATTRISLNERFGKMAQWNNDRKYDMSNMKITKNSEGGDRSAVMIQEQNLRESPMRSFSFSQYTKGEGHYPEELLQHSSAQALGLNAWDDVRVRFDYYKSKGYLRDLTLQDYIKWEEWWYRYQEWLKQERYFEMIERNMMRRRRKKIPIQQRLN</sequence>
<feature type="compositionally biased region" description="Low complexity" evidence="1">
    <location>
        <begin position="291"/>
        <end position="306"/>
    </location>
</feature>
<feature type="compositionally biased region" description="Basic and acidic residues" evidence="1">
    <location>
        <begin position="155"/>
        <end position="164"/>
    </location>
</feature>
<evidence type="ECO:0000313" key="2">
    <source>
        <dbReference type="EMBL" id="CAG9804906.1"/>
    </source>
</evidence>
<dbReference type="PANTHER" id="PTHR46940:SF1">
    <property type="entry name" value="NKAP DOMAIN CONTAINING 1"/>
    <property type="match status" value="1"/>
</dbReference>
<feature type="region of interest" description="Disordered" evidence="1">
    <location>
        <begin position="227"/>
        <end position="310"/>
    </location>
</feature>
<reference evidence="2" key="2">
    <citation type="submission" date="2022-10" db="EMBL/GenBank/DDBJ databases">
        <authorList>
            <consortium name="ENA_rothamsted_submissions"/>
            <consortium name="culmorum"/>
            <person name="King R."/>
        </authorList>
    </citation>
    <scope>NUCLEOTIDE SEQUENCE</scope>
</reference>
<dbReference type="EMBL" id="OU895878">
    <property type="protein sequence ID" value="CAG9804906.1"/>
    <property type="molecule type" value="Genomic_DNA"/>
</dbReference>
<gene>
    <name evidence="2" type="ORF">CHIRRI_LOCUS7783</name>
</gene>
<proteinExistence type="predicted"/>
<dbReference type="Pfam" id="PF15692">
    <property type="entry name" value="NKAP"/>
    <property type="match status" value="1"/>
</dbReference>
<protein>
    <submittedName>
        <fullName evidence="2">Uncharacterized protein</fullName>
    </submittedName>
</protein>
<feature type="compositionally biased region" description="Low complexity" evidence="1">
    <location>
        <begin position="179"/>
        <end position="195"/>
    </location>
</feature>
<feature type="region of interest" description="Disordered" evidence="1">
    <location>
        <begin position="1"/>
        <end position="49"/>
    </location>
</feature>
<feature type="region of interest" description="Disordered" evidence="1">
    <location>
        <begin position="94"/>
        <end position="203"/>
    </location>
</feature>
<accession>A0A9N9RYH6</accession>
<name>A0A9N9RYH6_9DIPT</name>
<evidence type="ECO:0000256" key="1">
    <source>
        <dbReference type="SAM" id="MobiDB-lite"/>
    </source>
</evidence>
<dbReference type="AlphaFoldDB" id="A0A9N9RYH6"/>
<feature type="compositionally biased region" description="Basic and acidic residues" evidence="1">
    <location>
        <begin position="7"/>
        <end position="28"/>
    </location>
</feature>
<dbReference type="InterPro" id="IPR043407">
    <property type="entry name" value="Nkap_D1"/>
</dbReference>
<keyword evidence="3" id="KW-1185">Reference proteome</keyword>
<reference evidence="2" key="1">
    <citation type="submission" date="2022-01" db="EMBL/GenBank/DDBJ databases">
        <authorList>
            <person name="King R."/>
        </authorList>
    </citation>
    <scope>NUCLEOTIDE SEQUENCE</scope>
</reference>
<feature type="compositionally biased region" description="Basic and acidic residues" evidence="1">
    <location>
        <begin position="270"/>
        <end position="285"/>
    </location>
</feature>
<evidence type="ECO:0000313" key="3">
    <source>
        <dbReference type="Proteomes" id="UP001153620"/>
    </source>
</evidence>
<dbReference type="OrthoDB" id="8197488at2759"/>